<dbReference type="OrthoDB" id="6379191at2759"/>
<accession>A0A834HRJ9</accession>
<keyword evidence="2" id="KW-0732">Signal</keyword>
<feature type="chain" id="PRO_5032845845" evidence="2">
    <location>
        <begin position="19"/>
        <end position="132"/>
    </location>
</feature>
<feature type="signal peptide" evidence="2">
    <location>
        <begin position="1"/>
        <end position="18"/>
    </location>
</feature>
<proteinExistence type="predicted"/>
<sequence length="132" mass="14601">MNTPTVIVLFGVLYMASAATFPVNLQQSVRNYNLNEAINSGQYIHDDSGSYKPDDSGRYVHQDVPYVHIEGPSGGFGDDGSYKDSYNYEGDNDGYKYPKPTPSPTARPTNFAPIPGFVHPNSILQTYLPVKY</sequence>
<evidence type="ECO:0000313" key="3">
    <source>
        <dbReference type="EMBL" id="KAF7265732.1"/>
    </source>
</evidence>
<dbReference type="EMBL" id="JAACXV010014584">
    <property type="protein sequence ID" value="KAF7265732.1"/>
    <property type="molecule type" value="Genomic_DNA"/>
</dbReference>
<evidence type="ECO:0000313" key="4">
    <source>
        <dbReference type="Proteomes" id="UP000625711"/>
    </source>
</evidence>
<dbReference type="AlphaFoldDB" id="A0A834HRJ9"/>
<comment type="caution">
    <text evidence="3">The sequence shown here is derived from an EMBL/GenBank/DDBJ whole genome shotgun (WGS) entry which is preliminary data.</text>
</comment>
<feature type="region of interest" description="Disordered" evidence="1">
    <location>
        <begin position="70"/>
        <end position="109"/>
    </location>
</feature>
<name>A0A834HRJ9_RHYFE</name>
<organism evidence="3 4">
    <name type="scientific">Rhynchophorus ferrugineus</name>
    <name type="common">Red palm weevil</name>
    <name type="synonym">Curculio ferrugineus</name>
    <dbReference type="NCBI Taxonomy" id="354439"/>
    <lineage>
        <taxon>Eukaryota</taxon>
        <taxon>Metazoa</taxon>
        <taxon>Ecdysozoa</taxon>
        <taxon>Arthropoda</taxon>
        <taxon>Hexapoda</taxon>
        <taxon>Insecta</taxon>
        <taxon>Pterygota</taxon>
        <taxon>Neoptera</taxon>
        <taxon>Endopterygota</taxon>
        <taxon>Coleoptera</taxon>
        <taxon>Polyphaga</taxon>
        <taxon>Cucujiformia</taxon>
        <taxon>Curculionidae</taxon>
        <taxon>Dryophthorinae</taxon>
        <taxon>Rhynchophorus</taxon>
    </lineage>
</organism>
<keyword evidence="4" id="KW-1185">Reference proteome</keyword>
<gene>
    <name evidence="3" type="ORF">GWI33_020815</name>
</gene>
<dbReference type="Proteomes" id="UP000625711">
    <property type="component" value="Unassembled WGS sequence"/>
</dbReference>
<evidence type="ECO:0000256" key="2">
    <source>
        <dbReference type="SAM" id="SignalP"/>
    </source>
</evidence>
<protein>
    <submittedName>
        <fullName evidence="3">Uncharacterized protein</fullName>
    </submittedName>
</protein>
<reference evidence="3" key="1">
    <citation type="submission" date="2020-08" db="EMBL/GenBank/DDBJ databases">
        <title>Genome sequencing and assembly of the red palm weevil Rhynchophorus ferrugineus.</title>
        <authorList>
            <person name="Dias G.B."/>
            <person name="Bergman C.M."/>
            <person name="Manee M."/>
        </authorList>
    </citation>
    <scope>NUCLEOTIDE SEQUENCE</scope>
    <source>
        <strain evidence="3">AA-2017</strain>
        <tissue evidence="3">Whole larva</tissue>
    </source>
</reference>
<evidence type="ECO:0000256" key="1">
    <source>
        <dbReference type="SAM" id="MobiDB-lite"/>
    </source>
</evidence>